<organism evidence="1 2">
    <name type="scientific">Brochothrix campestris FSL F6-1037</name>
    <dbReference type="NCBI Taxonomy" id="1265861"/>
    <lineage>
        <taxon>Bacteria</taxon>
        <taxon>Bacillati</taxon>
        <taxon>Bacillota</taxon>
        <taxon>Bacilli</taxon>
        <taxon>Bacillales</taxon>
        <taxon>Listeriaceae</taxon>
        <taxon>Brochothrix</taxon>
    </lineage>
</organism>
<sequence>MNKLFKMSVITTMALFTGLSTIIPEKSVSASTTESNTTVSLWDIEDGTNVRYDEKETHPEIKLTTDELIIQGKSYTASQLIALLETSKEINGTSSNGRQKRFAPAAAIYFIPGVGQVALAATGAIAIGGVTIGAGHWAYKTIKKYFSKKREKSLLRKKKECEKYTC</sequence>
<dbReference type="RefSeq" id="WP_051456747.1">
    <property type="nucleotide sequence ID" value="NZ_AODH01000001.1"/>
</dbReference>
<dbReference type="Proteomes" id="UP000019243">
    <property type="component" value="Unassembled WGS sequence"/>
</dbReference>
<keyword evidence="2" id="KW-1185">Reference proteome</keyword>
<reference evidence="1 2" key="1">
    <citation type="submission" date="2012-12" db="EMBL/GenBank/DDBJ databases">
        <title>Novel taxa of Listeriaceae from agricultural environments in the United States.</title>
        <authorList>
            <person name="den Bakker H.C."/>
            <person name="Allred A."/>
            <person name="Warchocki S."/>
            <person name="Wright E.M."/>
            <person name="Burrell A."/>
            <person name="Nightingale K.K."/>
            <person name="Kephart D."/>
            <person name="Wiedmann M."/>
        </authorList>
    </citation>
    <scope>NUCLEOTIDE SEQUENCE [LARGE SCALE GENOMIC DNA]</scope>
    <source>
        <strain evidence="1 2">FSL F6-1037</strain>
    </source>
</reference>
<dbReference type="STRING" id="1265861.BCAMP_00160"/>
<accession>W7CZH2</accession>
<dbReference type="AlphaFoldDB" id="W7CZH2"/>
<protein>
    <submittedName>
        <fullName evidence="1">Uncharacterized protein</fullName>
    </submittedName>
</protein>
<evidence type="ECO:0000313" key="2">
    <source>
        <dbReference type="Proteomes" id="UP000019243"/>
    </source>
</evidence>
<gene>
    <name evidence="1" type="ORF">BCAMP_00160</name>
</gene>
<name>W7CZH2_9LIST</name>
<proteinExistence type="predicted"/>
<evidence type="ECO:0000313" key="1">
    <source>
        <dbReference type="EMBL" id="EUJ42165.1"/>
    </source>
</evidence>
<dbReference type="EMBL" id="AODH01000001">
    <property type="protein sequence ID" value="EUJ42165.1"/>
    <property type="molecule type" value="Genomic_DNA"/>
</dbReference>
<comment type="caution">
    <text evidence="1">The sequence shown here is derived from an EMBL/GenBank/DDBJ whole genome shotgun (WGS) entry which is preliminary data.</text>
</comment>